<protein>
    <submittedName>
        <fullName evidence="1">Uncharacterized protein</fullName>
    </submittedName>
</protein>
<gene>
    <name evidence="1" type="ORF">MGWOODY_XGa169</name>
</gene>
<reference evidence="1" key="1">
    <citation type="submission" date="2015-10" db="EMBL/GenBank/DDBJ databases">
        <authorList>
            <person name="Gilbert D.G."/>
        </authorList>
    </citation>
    <scope>NUCLEOTIDE SEQUENCE</scope>
</reference>
<sequence length="110" mass="11741">MPESGEFIDIGLVLHERSGLLADIRHAVQTRLHASAADSEIHRTIVRMNDRVSHRQRAAGDESFLGGCVAGAIGDYVHGVDFTPTPVKNVHGILILGGELRTVTESCASG</sequence>
<proteinExistence type="predicted"/>
<dbReference type="AlphaFoldDB" id="A0A160TNC9"/>
<accession>A0A160TNC9</accession>
<name>A0A160TNC9_9ZZZZ</name>
<evidence type="ECO:0000313" key="1">
    <source>
        <dbReference type="EMBL" id="CUS49760.1"/>
    </source>
</evidence>
<dbReference type="EMBL" id="CZRL01000006">
    <property type="protein sequence ID" value="CUS49760.1"/>
    <property type="molecule type" value="Genomic_DNA"/>
</dbReference>
<organism evidence="1">
    <name type="scientific">hydrothermal vent metagenome</name>
    <dbReference type="NCBI Taxonomy" id="652676"/>
    <lineage>
        <taxon>unclassified sequences</taxon>
        <taxon>metagenomes</taxon>
        <taxon>ecological metagenomes</taxon>
    </lineage>
</organism>